<name>A0A382W407_9ZZZZ</name>
<dbReference type="AlphaFoldDB" id="A0A382W407"/>
<evidence type="ECO:0000313" key="2">
    <source>
        <dbReference type="EMBL" id="SVD53320.1"/>
    </source>
</evidence>
<feature type="transmembrane region" description="Helical" evidence="1">
    <location>
        <begin position="104"/>
        <end position="127"/>
    </location>
</feature>
<keyword evidence="1" id="KW-1133">Transmembrane helix</keyword>
<keyword evidence="1" id="KW-0472">Membrane</keyword>
<protein>
    <submittedName>
        <fullName evidence="2">Uncharacterized protein</fullName>
    </submittedName>
</protein>
<feature type="transmembrane region" description="Helical" evidence="1">
    <location>
        <begin position="198"/>
        <end position="218"/>
    </location>
</feature>
<proteinExistence type="predicted"/>
<keyword evidence="1" id="KW-0812">Transmembrane</keyword>
<feature type="transmembrane region" description="Helical" evidence="1">
    <location>
        <begin position="139"/>
        <end position="157"/>
    </location>
</feature>
<gene>
    <name evidence="2" type="ORF">METZ01_LOCUS406174</name>
</gene>
<sequence length="232" mass="26118">MKILQITILYILLFTSTILGKTERYETVIIPVYLAENEASDSRKLLLPEQIPDSHLVRTENKETNINLKTAQLHSASFLSDEYGSWIKRLRASPRQKFTLKERFSLFLSNIPSLLFAGLSLVFLYISRKRPYAEVIQKGGLTLLILMPFLVRAYSSYAYDLPLGLLCNLGDLVVLSIGFHVMGGWLSRKRDPLRMFHGIAFLTLLAVGLSLLGIQSLLRLPSPLLHGISTIG</sequence>
<feature type="transmembrane region" description="Helical" evidence="1">
    <location>
        <begin position="163"/>
        <end position="186"/>
    </location>
</feature>
<evidence type="ECO:0000256" key="1">
    <source>
        <dbReference type="SAM" id="Phobius"/>
    </source>
</evidence>
<accession>A0A382W407</accession>
<reference evidence="2" key="1">
    <citation type="submission" date="2018-05" db="EMBL/GenBank/DDBJ databases">
        <authorList>
            <person name="Lanie J.A."/>
            <person name="Ng W.-L."/>
            <person name="Kazmierczak K.M."/>
            <person name="Andrzejewski T.M."/>
            <person name="Davidsen T.M."/>
            <person name="Wayne K.J."/>
            <person name="Tettelin H."/>
            <person name="Glass J.I."/>
            <person name="Rusch D."/>
            <person name="Podicherti R."/>
            <person name="Tsui H.-C.T."/>
            <person name="Winkler M.E."/>
        </authorList>
    </citation>
    <scope>NUCLEOTIDE SEQUENCE</scope>
</reference>
<dbReference type="EMBL" id="UINC01156736">
    <property type="protein sequence ID" value="SVD53320.1"/>
    <property type="molecule type" value="Genomic_DNA"/>
</dbReference>
<organism evidence="2">
    <name type="scientific">marine metagenome</name>
    <dbReference type="NCBI Taxonomy" id="408172"/>
    <lineage>
        <taxon>unclassified sequences</taxon>
        <taxon>metagenomes</taxon>
        <taxon>ecological metagenomes</taxon>
    </lineage>
</organism>
<feature type="non-terminal residue" evidence="2">
    <location>
        <position position="232"/>
    </location>
</feature>